<organism evidence="4 5">
    <name type="scientific">Prochlorococcus marinus (strain MIT 9211)</name>
    <dbReference type="NCBI Taxonomy" id="93059"/>
    <lineage>
        <taxon>Bacteria</taxon>
        <taxon>Bacillati</taxon>
        <taxon>Cyanobacteriota</taxon>
        <taxon>Cyanophyceae</taxon>
        <taxon>Synechococcales</taxon>
        <taxon>Prochlorococcaceae</taxon>
        <taxon>Prochlorococcus</taxon>
    </lineage>
</organism>
<proteinExistence type="inferred from homology"/>
<dbReference type="OrthoDB" id="9775296at2"/>
<dbReference type="HOGENOM" id="CLU_010194_2_10_3"/>
<dbReference type="RefSeq" id="WP_012195092.1">
    <property type="nucleotide sequence ID" value="NC_009976.1"/>
</dbReference>
<gene>
    <name evidence="4" type="ordered locus">P9211_05381</name>
</gene>
<dbReference type="PANTHER" id="PTHR44196">
    <property type="entry name" value="DEHYDROGENASE/REDUCTASE SDR FAMILY MEMBER 7B"/>
    <property type="match status" value="1"/>
</dbReference>
<dbReference type="PRINTS" id="PR00081">
    <property type="entry name" value="GDHRDH"/>
</dbReference>
<dbReference type="InterPro" id="IPR002347">
    <property type="entry name" value="SDR_fam"/>
</dbReference>
<dbReference type="Proteomes" id="UP000000788">
    <property type="component" value="Chromosome"/>
</dbReference>
<evidence type="ECO:0000256" key="1">
    <source>
        <dbReference type="ARBA" id="ARBA00006484"/>
    </source>
</evidence>
<dbReference type="EMBL" id="CP000878">
    <property type="protein sequence ID" value="ABX08469.1"/>
    <property type="molecule type" value="Genomic_DNA"/>
</dbReference>
<evidence type="ECO:0000313" key="5">
    <source>
        <dbReference type="Proteomes" id="UP000000788"/>
    </source>
</evidence>
<evidence type="ECO:0000256" key="3">
    <source>
        <dbReference type="RuleBase" id="RU000363"/>
    </source>
</evidence>
<dbReference type="STRING" id="93059.P9211_05381"/>
<comment type="similarity">
    <text evidence="1 3">Belongs to the short-chain dehydrogenases/reductases (SDR) family.</text>
</comment>
<dbReference type="KEGG" id="pmj:P9211_05381"/>
<accession>A9BEF9</accession>
<dbReference type="CDD" id="cd05233">
    <property type="entry name" value="SDR_c"/>
    <property type="match status" value="1"/>
</dbReference>
<dbReference type="GO" id="GO:0016020">
    <property type="term" value="C:membrane"/>
    <property type="evidence" value="ECO:0007669"/>
    <property type="project" value="TreeGrafter"/>
</dbReference>
<dbReference type="PRINTS" id="PR00080">
    <property type="entry name" value="SDRFAMILY"/>
</dbReference>
<dbReference type="InterPro" id="IPR036291">
    <property type="entry name" value="NAD(P)-bd_dom_sf"/>
</dbReference>
<evidence type="ECO:0000256" key="2">
    <source>
        <dbReference type="ARBA" id="ARBA00023002"/>
    </source>
</evidence>
<dbReference type="GO" id="GO:0004316">
    <property type="term" value="F:3-oxoacyl-[acyl-carrier-protein] reductase (NADPH) activity"/>
    <property type="evidence" value="ECO:0007669"/>
    <property type="project" value="UniProtKB-EC"/>
</dbReference>
<sequence length="235" mass="25160">MPTVLITGASKGIGESTARLFAKAGWDLLLVARSESTLQSLSEELSLGGSKTFFEALDLSNPADVVPGISKLLENGLVPSVLINNAGAAWTGELITMPLQEWDWLLQVNLTSVFQVCSAIVPSMRAKGGLIINVSSHASRNAFPQWGAYCVSKAALASFTKCLAEEERIHGIRACTLTLGAVNTTLWDSETVQSDFDRESMLKVDQVAAELLHLSEQPSTQIIEDITLMPSAGVL</sequence>
<dbReference type="NCBIfam" id="NF005672">
    <property type="entry name" value="PRK07454.1"/>
    <property type="match status" value="1"/>
</dbReference>
<evidence type="ECO:0000313" key="4">
    <source>
        <dbReference type="EMBL" id="ABX08469.1"/>
    </source>
</evidence>
<name>A9BEF9_PROM4</name>
<keyword evidence="2 4" id="KW-0560">Oxidoreductase</keyword>
<dbReference type="eggNOG" id="COG4221">
    <property type="taxonomic scope" value="Bacteria"/>
</dbReference>
<reference evidence="4 5" key="1">
    <citation type="journal article" date="2007" name="PLoS Genet.">
        <title>Patterns and implications of gene gain and loss in the evolution of Prochlorococcus.</title>
        <authorList>
            <person name="Kettler G.C."/>
            <person name="Martiny A.C."/>
            <person name="Huang K."/>
            <person name="Zucker J."/>
            <person name="Coleman M.L."/>
            <person name="Rodrigue S."/>
            <person name="Chen F."/>
            <person name="Lapidus A."/>
            <person name="Ferriera S."/>
            <person name="Johnson J."/>
            <person name="Steglich C."/>
            <person name="Church G.M."/>
            <person name="Richardson P."/>
            <person name="Chisholm S.W."/>
        </authorList>
    </citation>
    <scope>NUCLEOTIDE SEQUENCE [LARGE SCALE GENOMIC DNA]</scope>
    <source>
        <strain evidence="5">MIT 9211</strain>
    </source>
</reference>
<dbReference type="InterPro" id="IPR020904">
    <property type="entry name" value="Sc_DH/Rdtase_CS"/>
</dbReference>
<dbReference type="AlphaFoldDB" id="A9BEF9"/>
<protein>
    <submittedName>
        <fullName evidence="4">Putative short-chain dehydrogenase</fullName>
        <ecNumber evidence="4">1.1.1.100</ecNumber>
    </submittedName>
</protein>
<dbReference type="PROSITE" id="PS00061">
    <property type="entry name" value="ADH_SHORT"/>
    <property type="match status" value="1"/>
</dbReference>
<dbReference type="Pfam" id="PF00106">
    <property type="entry name" value="adh_short"/>
    <property type="match status" value="1"/>
</dbReference>
<keyword evidence="5" id="KW-1185">Reference proteome</keyword>
<dbReference type="PANTHER" id="PTHR44196:SF1">
    <property type="entry name" value="DEHYDROGENASE_REDUCTASE SDR FAMILY MEMBER 7B"/>
    <property type="match status" value="1"/>
</dbReference>
<dbReference type="EC" id="1.1.1.100" evidence="4"/>
<dbReference type="SUPFAM" id="SSF51735">
    <property type="entry name" value="NAD(P)-binding Rossmann-fold domains"/>
    <property type="match status" value="1"/>
</dbReference>
<dbReference type="Gene3D" id="3.40.50.720">
    <property type="entry name" value="NAD(P)-binding Rossmann-like Domain"/>
    <property type="match status" value="1"/>
</dbReference>